<reference evidence="2 3" key="1">
    <citation type="submission" date="2015-02" db="EMBL/GenBank/DDBJ databases">
        <title>Improved understanding of the partial-nitritation anammox process through 23 genomes representing the majority of the microbial community.</title>
        <authorList>
            <person name="Speth D.R."/>
            <person name="In T Zandt M."/>
            <person name="Guerrero Cruz S."/>
            <person name="Jetten M.S."/>
            <person name="Dutilh B.E."/>
        </authorList>
    </citation>
    <scope>NUCLEOTIDE SEQUENCE [LARGE SCALE GENOMIC DNA]</scope>
    <source>
        <strain evidence="2">OLB20</strain>
    </source>
</reference>
<dbReference type="STRING" id="1617426.TR69_WS6001001536"/>
<sequence>MRRILTGVIIGLLIILAVPFSIRLYVVNTYVPLMFDPADAIPGHRVAIVFGAGLSDYGQQPSAVLEDRIMTAVDLYKQGTVQKIIMSGDNRFDDYNEPQVMIDFAREQGVRQSDLQADFAGRRTYDTCYRAKAIFGVHEAILITQEFHLPRALYTCNALGVKSIGVVADRRLYEGIELFQLRDTLALTKSFIDLYVSPPDVVLGDKIRI</sequence>
<evidence type="ECO:0000313" key="3">
    <source>
        <dbReference type="Proteomes" id="UP000070457"/>
    </source>
</evidence>
<dbReference type="PANTHER" id="PTHR30336">
    <property type="entry name" value="INNER MEMBRANE PROTEIN, PROBABLE PERMEASE"/>
    <property type="match status" value="1"/>
</dbReference>
<organism evidence="2 3">
    <name type="scientific">candidate division WS6 bacterium OLB20</name>
    <dbReference type="NCBI Taxonomy" id="1617426"/>
    <lineage>
        <taxon>Bacteria</taxon>
        <taxon>Candidatus Dojkabacteria</taxon>
    </lineage>
</organism>
<dbReference type="AlphaFoldDB" id="A0A136LVP5"/>
<proteinExistence type="predicted"/>
<protein>
    <submittedName>
        <fullName evidence="2">Vancomycin high temperature exclusion protein</fullName>
    </submittedName>
</protein>
<dbReference type="Proteomes" id="UP000070457">
    <property type="component" value="Unassembled WGS sequence"/>
</dbReference>
<dbReference type="PANTHER" id="PTHR30336:SF6">
    <property type="entry name" value="INTEGRAL MEMBRANE PROTEIN"/>
    <property type="match status" value="1"/>
</dbReference>
<dbReference type="CDD" id="cd06259">
    <property type="entry name" value="YdcF-like"/>
    <property type="match status" value="1"/>
</dbReference>
<feature type="domain" description="DUF218" evidence="1">
    <location>
        <begin position="46"/>
        <end position="166"/>
    </location>
</feature>
<accession>A0A136LVP5</accession>
<name>A0A136LVP5_9BACT</name>
<evidence type="ECO:0000313" key="2">
    <source>
        <dbReference type="EMBL" id="KXK25730.1"/>
    </source>
</evidence>
<dbReference type="EMBL" id="JYNZ01000007">
    <property type="protein sequence ID" value="KXK25730.1"/>
    <property type="molecule type" value="Genomic_DNA"/>
</dbReference>
<dbReference type="GO" id="GO:0005886">
    <property type="term" value="C:plasma membrane"/>
    <property type="evidence" value="ECO:0007669"/>
    <property type="project" value="TreeGrafter"/>
</dbReference>
<gene>
    <name evidence="2" type="ORF">TR69_WS6001001536</name>
</gene>
<dbReference type="Pfam" id="PF02698">
    <property type="entry name" value="DUF218"/>
    <property type="match status" value="1"/>
</dbReference>
<evidence type="ECO:0000259" key="1">
    <source>
        <dbReference type="Pfam" id="PF02698"/>
    </source>
</evidence>
<comment type="caution">
    <text evidence="2">The sequence shown here is derived from an EMBL/GenBank/DDBJ whole genome shotgun (WGS) entry which is preliminary data.</text>
</comment>
<dbReference type="InterPro" id="IPR051599">
    <property type="entry name" value="Cell_Envelope_Assoc"/>
</dbReference>
<dbReference type="InterPro" id="IPR003848">
    <property type="entry name" value="DUF218"/>
</dbReference>